<dbReference type="GO" id="GO:0005783">
    <property type="term" value="C:endoplasmic reticulum"/>
    <property type="evidence" value="ECO:0007669"/>
    <property type="project" value="InterPro"/>
</dbReference>
<dbReference type="Proteomes" id="UP001372834">
    <property type="component" value="Unassembled WGS sequence"/>
</dbReference>
<evidence type="ECO:0000313" key="4">
    <source>
        <dbReference type="EMBL" id="KAK6628472.1"/>
    </source>
</evidence>
<evidence type="ECO:0000259" key="3">
    <source>
        <dbReference type="Pfam" id="PF06401"/>
    </source>
</evidence>
<evidence type="ECO:0000256" key="1">
    <source>
        <dbReference type="SAM" id="SignalP"/>
    </source>
</evidence>
<dbReference type="GO" id="GO:0050750">
    <property type="term" value="F:low-density lipoprotein particle receptor binding"/>
    <property type="evidence" value="ECO:0007669"/>
    <property type="project" value="InterPro"/>
</dbReference>
<dbReference type="PANTHER" id="PTHR16560:SF2">
    <property type="entry name" value="ALPHA-2-MACROGLOBULIN RECEPTOR-ASSOCIATED PROTEIN"/>
    <property type="match status" value="1"/>
</dbReference>
<gene>
    <name evidence="4" type="ORF">RUM43_002287</name>
</gene>
<organism evidence="4 5">
    <name type="scientific">Polyplax serrata</name>
    <name type="common">Common mouse louse</name>
    <dbReference type="NCBI Taxonomy" id="468196"/>
    <lineage>
        <taxon>Eukaryota</taxon>
        <taxon>Metazoa</taxon>
        <taxon>Ecdysozoa</taxon>
        <taxon>Arthropoda</taxon>
        <taxon>Hexapoda</taxon>
        <taxon>Insecta</taxon>
        <taxon>Pterygota</taxon>
        <taxon>Neoptera</taxon>
        <taxon>Paraneoptera</taxon>
        <taxon>Psocodea</taxon>
        <taxon>Troctomorpha</taxon>
        <taxon>Phthiraptera</taxon>
        <taxon>Anoplura</taxon>
        <taxon>Polyplacidae</taxon>
        <taxon>Polyplax</taxon>
    </lineage>
</organism>
<dbReference type="GO" id="GO:0048019">
    <property type="term" value="F:receptor antagonist activity"/>
    <property type="evidence" value="ECO:0007669"/>
    <property type="project" value="InterPro"/>
</dbReference>
<comment type="caution">
    <text evidence="4">The sequence shown here is derived from an EMBL/GenBank/DDBJ whole genome shotgun (WGS) entry which is preliminary data.</text>
</comment>
<dbReference type="GO" id="GO:0048259">
    <property type="term" value="P:regulation of receptor-mediated endocytosis"/>
    <property type="evidence" value="ECO:0007669"/>
    <property type="project" value="TreeGrafter"/>
</dbReference>
<evidence type="ECO:0000313" key="5">
    <source>
        <dbReference type="Proteomes" id="UP001372834"/>
    </source>
</evidence>
<dbReference type="CDD" id="cd14806">
    <property type="entry name" value="RAP_D1"/>
    <property type="match status" value="1"/>
</dbReference>
<dbReference type="InterPro" id="IPR009066">
    <property type="entry name" value="MG_RAP_rcpt_1"/>
</dbReference>
<dbReference type="CDD" id="cd14808">
    <property type="entry name" value="RAP_D3"/>
    <property type="match status" value="1"/>
</dbReference>
<dbReference type="Pfam" id="PF06400">
    <property type="entry name" value="Alpha-2-MRAP_N"/>
    <property type="match status" value="1"/>
</dbReference>
<evidence type="ECO:0000259" key="2">
    <source>
        <dbReference type="Pfam" id="PF06400"/>
    </source>
</evidence>
<dbReference type="GO" id="GO:0008201">
    <property type="term" value="F:heparin binding"/>
    <property type="evidence" value="ECO:0007669"/>
    <property type="project" value="InterPro"/>
</dbReference>
<accession>A0AAN8PDM6</accession>
<feature type="signal peptide" evidence="1">
    <location>
        <begin position="1"/>
        <end position="18"/>
    </location>
</feature>
<reference evidence="4 5" key="1">
    <citation type="submission" date="2023-10" db="EMBL/GenBank/DDBJ databases">
        <title>Genomes of two closely related lineages of the louse Polyplax serrata with different host specificities.</title>
        <authorList>
            <person name="Martinu J."/>
            <person name="Tarabai H."/>
            <person name="Stefka J."/>
            <person name="Hypsa V."/>
        </authorList>
    </citation>
    <scope>NUCLEOTIDE SEQUENCE [LARGE SCALE GENOMIC DNA]</scope>
    <source>
        <strain evidence="4">HR10_N</strain>
    </source>
</reference>
<name>A0AAN8PDM6_POLSC</name>
<dbReference type="SUPFAM" id="SSF47045">
    <property type="entry name" value="RAP domain-like"/>
    <property type="match status" value="3"/>
</dbReference>
<evidence type="ECO:0008006" key="6">
    <source>
        <dbReference type="Google" id="ProtNLM"/>
    </source>
</evidence>
<dbReference type="PANTHER" id="PTHR16560">
    <property type="entry name" value="ALPHA-2-MACROGLOBULIN RECEPTOR-ASSOCIATED PROTEIN"/>
    <property type="match status" value="1"/>
</dbReference>
<dbReference type="InterPro" id="IPR037999">
    <property type="entry name" value="RAP_D3"/>
</dbReference>
<keyword evidence="1" id="KW-0732">Signal</keyword>
<dbReference type="AlphaFoldDB" id="A0AAN8PDM6"/>
<protein>
    <recommendedName>
        <fullName evidence="6">Alpha-2-macroglobulin receptor-associated protein</fullName>
    </recommendedName>
</protein>
<dbReference type="Pfam" id="PF06401">
    <property type="entry name" value="Alpha-2-MRAP_C"/>
    <property type="match status" value="1"/>
</dbReference>
<proteinExistence type="predicted"/>
<feature type="chain" id="PRO_5042901222" description="Alpha-2-macroglobulin receptor-associated protein" evidence="1">
    <location>
        <begin position="19"/>
        <end position="359"/>
    </location>
</feature>
<dbReference type="InterPro" id="IPR038003">
    <property type="entry name" value="A2-macroglobuin_RAP"/>
</dbReference>
<sequence>MSKYLIPIVVFTLCFVYGGTVNKYSEEANRPVDKPWVLNPNVNFRTLDKPYRMAKLNLLWSKAQRRLTDTKLKSLFSDLKIHDKEEIAWKRFKSDGNDKDGLKEAELRDKLIGIMSTYGLLEHFQDVTDPQKVKLHKAMNDPSISYINKSLFKDKRLNQLWEKAEKAGFTAEELQALHEEFNHHQQKIDEYYSLLREVEGQEDPSHNSVDDKLDRFNMLSEMEEKPKKNYQSKTNQLRDLHTEVRDGFDRLNIIAAKGPNSREFIDPQVQNLWAIAVTSNFTNDELESLKTELLHYEHRLLKLRHLHAEAQISNDKKVSGTKPSDNVLRTDDIIKKQERKIEKLRLDLETKIMQKHIEL</sequence>
<dbReference type="InterPro" id="IPR036744">
    <property type="entry name" value="RAP_sf"/>
</dbReference>
<dbReference type="EMBL" id="JAWJWE010000036">
    <property type="protein sequence ID" value="KAK6628472.1"/>
    <property type="molecule type" value="Genomic_DNA"/>
</dbReference>
<feature type="domain" description="Alpha-2-macroglobulin receptor-associated protein" evidence="2">
    <location>
        <begin position="13"/>
        <end position="131"/>
    </location>
</feature>
<dbReference type="InterPro" id="IPR010483">
    <property type="entry name" value="Alpha_2_MRAP_C"/>
</dbReference>
<dbReference type="Gene3D" id="1.20.81.10">
    <property type="entry name" value="RAP domain"/>
    <property type="match status" value="3"/>
</dbReference>
<feature type="domain" description="Alpha-2-macroglobulin RAP C-terminal" evidence="3">
    <location>
        <begin position="151"/>
        <end position="359"/>
    </location>
</feature>